<dbReference type="InterPro" id="IPR019887">
    <property type="entry name" value="Tscrpt_reg_AsnC/Lrp_C"/>
</dbReference>
<dbReference type="PANTHER" id="PTHR30154">
    <property type="entry name" value="LEUCINE-RESPONSIVE REGULATORY PROTEIN"/>
    <property type="match status" value="1"/>
</dbReference>
<keyword evidence="7" id="KW-1185">Reference proteome</keyword>
<dbReference type="SUPFAM" id="SSF54909">
    <property type="entry name" value="Dimeric alpha+beta barrel"/>
    <property type="match status" value="2"/>
</dbReference>
<sequence>MSQETFTITENDLALVDALQVNARASWTSIGEALQLSPHTLARRWSYLKAHGLAWTEAMPGSAAFKGVFLEVVCKRGELATTRDALHRVPQVMTVGRVLGDYDLYALAVAPDHHALSRLMTQHIDPLDVVHVRSHAYTEVYGGPSWRLTILNQSQVATLRERSSRPLRVAAISPEDEALFSALGGDARRGFAHLARDLAVPPQSVRRRMERMMRRELLAFRAEVARPKAGWPLAAVVRLQVADESLREIGAGLGEWPETRFAAATIGDTNLVWIVNLREPDHLEVLLSELRRRYGGVVRVVQRALILASPSSTVGCSTRTDAP</sequence>
<evidence type="ECO:0000256" key="3">
    <source>
        <dbReference type="ARBA" id="ARBA00023163"/>
    </source>
</evidence>
<dbReference type="Gene3D" id="3.30.70.920">
    <property type="match status" value="2"/>
</dbReference>
<proteinExistence type="predicted"/>
<reference evidence="7" key="1">
    <citation type="submission" date="2023-07" db="EMBL/GenBank/DDBJ databases">
        <title>30 novel species of actinomycetes from the DSMZ collection.</title>
        <authorList>
            <person name="Nouioui I."/>
        </authorList>
    </citation>
    <scope>NUCLEOTIDE SEQUENCE [LARGE SCALE GENOMIC DNA]</scope>
    <source>
        <strain evidence="7">DSM 44399</strain>
    </source>
</reference>
<feature type="domain" description="Transcription regulator AsnC/Lrp ligand binding" evidence="4">
    <location>
        <begin position="71"/>
        <end position="135"/>
    </location>
</feature>
<dbReference type="Pfam" id="PF01037">
    <property type="entry name" value="AsnC_trans_reg"/>
    <property type="match status" value="1"/>
</dbReference>
<dbReference type="Pfam" id="PF13404">
    <property type="entry name" value="HTH_AsnC-type"/>
    <property type="match status" value="1"/>
</dbReference>
<evidence type="ECO:0000313" key="7">
    <source>
        <dbReference type="Proteomes" id="UP001183176"/>
    </source>
</evidence>
<organism evidence="6 7">
    <name type="scientific">Jatrophihabitans lederbergiae</name>
    <dbReference type="NCBI Taxonomy" id="3075547"/>
    <lineage>
        <taxon>Bacteria</taxon>
        <taxon>Bacillati</taxon>
        <taxon>Actinomycetota</taxon>
        <taxon>Actinomycetes</taxon>
        <taxon>Jatrophihabitantales</taxon>
        <taxon>Jatrophihabitantaceae</taxon>
        <taxon>Jatrophihabitans</taxon>
    </lineage>
</organism>
<name>A0ABU2J9R1_9ACTN</name>
<evidence type="ECO:0000259" key="4">
    <source>
        <dbReference type="Pfam" id="PF01037"/>
    </source>
</evidence>
<gene>
    <name evidence="6" type="ORF">RM423_06400</name>
</gene>
<dbReference type="EMBL" id="JAVREH010000005">
    <property type="protein sequence ID" value="MDT0261023.1"/>
    <property type="molecule type" value="Genomic_DNA"/>
</dbReference>
<feature type="domain" description="HTH asnC-type" evidence="5">
    <location>
        <begin position="10"/>
        <end position="46"/>
    </location>
</feature>
<dbReference type="Gene3D" id="1.10.10.10">
    <property type="entry name" value="Winged helix-like DNA-binding domain superfamily/Winged helix DNA-binding domain"/>
    <property type="match status" value="2"/>
</dbReference>
<evidence type="ECO:0000256" key="2">
    <source>
        <dbReference type="ARBA" id="ARBA00023125"/>
    </source>
</evidence>
<evidence type="ECO:0000259" key="5">
    <source>
        <dbReference type="Pfam" id="PF13404"/>
    </source>
</evidence>
<dbReference type="InterPro" id="IPR036388">
    <property type="entry name" value="WH-like_DNA-bd_sf"/>
</dbReference>
<dbReference type="RefSeq" id="WP_311422178.1">
    <property type="nucleotide sequence ID" value="NZ_JAVREH010000005.1"/>
</dbReference>
<keyword evidence="1" id="KW-0805">Transcription regulation</keyword>
<dbReference type="InterPro" id="IPR000485">
    <property type="entry name" value="AsnC-type_HTH_dom"/>
</dbReference>
<dbReference type="InterPro" id="IPR019888">
    <property type="entry name" value="Tscrpt_reg_AsnC-like"/>
</dbReference>
<dbReference type="SMART" id="SM00344">
    <property type="entry name" value="HTH_ASNC"/>
    <property type="match status" value="2"/>
</dbReference>
<accession>A0ABU2J9R1</accession>
<evidence type="ECO:0000256" key="1">
    <source>
        <dbReference type="ARBA" id="ARBA00023015"/>
    </source>
</evidence>
<keyword evidence="2" id="KW-0238">DNA-binding</keyword>
<evidence type="ECO:0000313" key="6">
    <source>
        <dbReference type="EMBL" id="MDT0261023.1"/>
    </source>
</evidence>
<dbReference type="PANTHER" id="PTHR30154:SF53">
    <property type="entry name" value="HTH-TYPE TRANSCRIPTIONAL REGULATOR LRPC"/>
    <property type="match status" value="1"/>
</dbReference>
<protein>
    <submittedName>
        <fullName evidence="6">Lrp/AsnC family transcriptional regulator</fullName>
    </submittedName>
</protein>
<keyword evidence="3" id="KW-0804">Transcription</keyword>
<dbReference type="Proteomes" id="UP001183176">
    <property type="component" value="Unassembled WGS sequence"/>
</dbReference>
<comment type="caution">
    <text evidence="6">The sequence shown here is derived from an EMBL/GenBank/DDBJ whole genome shotgun (WGS) entry which is preliminary data.</text>
</comment>
<dbReference type="InterPro" id="IPR011008">
    <property type="entry name" value="Dimeric_a/b-barrel"/>
</dbReference>